<keyword evidence="1" id="KW-1133">Transmembrane helix</keyword>
<accession>A0ABX9U4N7</accession>
<evidence type="ECO:0000313" key="2">
    <source>
        <dbReference type="EMBL" id="RLL41591.1"/>
    </source>
</evidence>
<dbReference type="EMBL" id="RCHE01000033">
    <property type="protein sequence ID" value="RLL41591.1"/>
    <property type="molecule type" value="Genomic_DNA"/>
</dbReference>
<name>A0ABX9U4N7_9GAMM</name>
<keyword evidence="1" id="KW-0812">Transmembrane</keyword>
<keyword evidence="1" id="KW-0472">Membrane</keyword>
<organism evidence="2 3">
    <name type="scientific">Acinetobacter cumulans</name>
    <dbReference type="NCBI Taxonomy" id="2136182"/>
    <lineage>
        <taxon>Bacteria</taxon>
        <taxon>Pseudomonadati</taxon>
        <taxon>Pseudomonadota</taxon>
        <taxon>Gammaproteobacteria</taxon>
        <taxon>Moraxellales</taxon>
        <taxon>Moraxellaceae</taxon>
        <taxon>Acinetobacter</taxon>
    </lineage>
</organism>
<protein>
    <submittedName>
        <fullName evidence="2">Uncharacterized protein</fullName>
    </submittedName>
</protein>
<sequence length="91" mass="10048">MHSLGDVPLIGLIILLTVAGFYLASSLGEIKFMKLNETTALAKEKNMIKDSDNQYHTPNTTYNNTFKQASMLENLQMFIVGMVSSAWGAFA</sequence>
<feature type="transmembrane region" description="Helical" evidence="1">
    <location>
        <begin position="6"/>
        <end position="24"/>
    </location>
</feature>
<comment type="caution">
    <text evidence="2">The sequence shown here is derived from an EMBL/GenBank/DDBJ whole genome shotgun (WGS) entry which is preliminary data.</text>
</comment>
<evidence type="ECO:0000313" key="3">
    <source>
        <dbReference type="Proteomes" id="UP000273105"/>
    </source>
</evidence>
<keyword evidence="3" id="KW-1185">Reference proteome</keyword>
<dbReference type="Proteomes" id="UP000273105">
    <property type="component" value="Unassembled WGS sequence"/>
</dbReference>
<gene>
    <name evidence="2" type="ORF">D9K79_12750</name>
</gene>
<evidence type="ECO:0000256" key="1">
    <source>
        <dbReference type="SAM" id="Phobius"/>
    </source>
</evidence>
<proteinExistence type="predicted"/>
<reference evidence="2 3" key="1">
    <citation type="submission" date="2018-09" db="EMBL/GenBank/DDBJ databases">
        <title>The draft genome of Acinetobacter sp. strains.</title>
        <authorList>
            <person name="Qin J."/>
            <person name="Feng Y."/>
            <person name="Zong Z."/>
        </authorList>
    </citation>
    <scope>NUCLEOTIDE SEQUENCE [LARGE SCALE GENOMIC DNA]</scope>
    <source>
        <strain evidence="2 3">WCHAc060001</strain>
    </source>
</reference>